<dbReference type="Proteomes" id="UP000186785">
    <property type="component" value="Unassembled WGS sequence"/>
</dbReference>
<dbReference type="AlphaFoldDB" id="A0A1Q5PQ31"/>
<reference evidence="2 3" key="1">
    <citation type="submission" date="2016-11" db="EMBL/GenBank/DDBJ databases">
        <title>Actinomyces gypaetusis sp. nov. isolated from the vulture Gypaetus barbatus in Qinghai Tibet Plateau China.</title>
        <authorList>
            <person name="Meng X."/>
        </authorList>
    </citation>
    <scope>NUCLEOTIDE SEQUENCE [LARGE SCALE GENOMIC DNA]</scope>
    <source>
        <strain evidence="2 3">VUL4_2</strain>
    </source>
</reference>
<sequence length="118" mass="13009">MGKNLIRGYFYIADYRQILAIPKETVFMLKKPSGLIIIGLIISSIGALLWNNGQNTLFAIRLGADLNDPLFENVTGAILGVIGFAMLMTGLYRLIVLFENYLSANTPAQVDNTPPNVY</sequence>
<name>A0A1Q5PQ31_9ACTO</name>
<evidence type="ECO:0000313" key="3">
    <source>
        <dbReference type="Proteomes" id="UP000186785"/>
    </source>
</evidence>
<organism evidence="2 3">
    <name type="scientific">Boudabousia liubingyangii</name>
    <dbReference type="NCBI Taxonomy" id="1921764"/>
    <lineage>
        <taxon>Bacteria</taxon>
        <taxon>Bacillati</taxon>
        <taxon>Actinomycetota</taxon>
        <taxon>Actinomycetes</taxon>
        <taxon>Actinomycetales</taxon>
        <taxon>Actinomycetaceae</taxon>
        <taxon>Boudabousia</taxon>
    </lineage>
</organism>
<dbReference type="EMBL" id="MQSV01000001">
    <property type="protein sequence ID" value="OKL49515.1"/>
    <property type="molecule type" value="Genomic_DNA"/>
</dbReference>
<accession>A0A1Q5PQ31</accession>
<feature type="transmembrane region" description="Helical" evidence="1">
    <location>
        <begin position="70"/>
        <end position="92"/>
    </location>
</feature>
<keyword evidence="1" id="KW-0472">Membrane</keyword>
<keyword evidence="3" id="KW-1185">Reference proteome</keyword>
<comment type="caution">
    <text evidence="2">The sequence shown here is derived from an EMBL/GenBank/DDBJ whole genome shotgun (WGS) entry which is preliminary data.</text>
</comment>
<gene>
    <name evidence="2" type="ORF">BSR29_00725</name>
</gene>
<keyword evidence="1" id="KW-0812">Transmembrane</keyword>
<evidence type="ECO:0000256" key="1">
    <source>
        <dbReference type="SAM" id="Phobius"/>
    </source>
</evidence>
<feature type="transmembrane region" description="Helical" evidence="1">
    <location>
        <begin position="33"/>
        <end position="50"/>
    </location>
</feature>
<keyword evidence="1" id="KW-1133">Transmembrane helix</keyword>
<proteinExistence type="predicted"/>
<protein>
    <submittedName>
        <fullName evidence="2">Uncharacterized protein</fullName>
    </submittedName>
</protein>
<evidence type="ECO:0000313" key="2">
    <source>
        <dbReference type="EMBL" id="OKL49515.1"/>
    </source>
</evidence>